<dbReference type="AlphaFoldDB" id="A0A8K0D9L3"/>
<comment type="caution">
    <text evidence="3">The sequence shown here is derived from an EMBL/GenBank/DDBJ whole genome shotgun (WGS) entry which is preliminary data.</text>
</comment>
<name>A0A8K0D9L3_IGNLU</name>
<organism evidence="3 4">
    <name type="scientific">Ignelater luminosus</name>
    <name type="common">Cucubano</name>
    <name type="synonym">Pyrophorus luminosus</name>
    <dbReference type="NCBI Taxonomy" id="2038154"/>
    <lineage>
        <taxon>Eukaryota</taxon>
        <taxon>Metazoa</taxon>
        <taxon>Ecdysozoa</taxon>
        <taxon>Arthropoda</taxon>
        <taxon>Hexapoda</taxon>
        <taxon>Insecta</taxon>
        <taxon>Pterygota</taxon>
        <taxon>Neoptera</taxon>
        <taxon>Endopterygota</taxon>
        <taxon>Coleoptera</taxon>
        <taxon>Polyphaga</taxon>
        <taxon>Elateriformia</taxon>
        <taxon>Elateroidea</taxon>
        <taxon>Elateridae</taxon>
        <taxon>Agrypninae</taxon>
        <taxon>Pyrophorini</taxon>
        <taxon>Ignelater</taxon>
    </lineage>
</organism>
<dbReference type="PANTHER" id="PTHR13602">
    <property type="entry name" value="UPF0488 PROTEIN C8ORF33"/>
    <property type="match status" value="1"/>
</dbReference>
<comment type="similarity">
    <text evidence="1">Belongs to the UPF0488 family.</text>
</comment>
<dbReference type="InterPro" id="IPR029274">
    <property type="entry name" value="DUF4615"/>
</dbReference>
<evidence type="ECO:0000256" key="2">
    <source>
        <dbReference type="SAM" id="MobiDB-lite"/>
    </source>
</evidence>
<feature type="region of interest" description="Disordered" evidence="2">
    <location>
        <begin position="1"/>
        <end position="28"/>
    </location>
</feature>
<proteinExistence type="inferred from homology"/>
<evidence type="ECO:0000313" key="4">
    <source>
        <dbReference type="Proteomes" id="UP000801492"/>
    </source>
</evidence>
<dbReference type="PANTHER" id="PTHR13602:SF2">
    <property type="entry name" value="UPF0488 PROTEIN C8ORF33"/>
    <property type="match status" value="1"/>
</dbReference>
<feature type="compositionally biased region" description="Polar residues" evidence="2">
    <location>
        <begin position="9"/>
        <end position="28"/>
    </location>
</feature>
<evidence type="ECO:0000256" key="1">
    <source>
        <dbReference type="ARBA" id="ARBA00005707"/>
    </source>
</evidence>
<protein>
    <submittedName>
        <fullName evidence="3">Uncharacterized protein</fullName>
    </submittedName>
</protein>
<sequence length="183" mass="20912">MTKPKRKQNSSQSPKPVENNSNETQSSSDFERQFEVELCWCIQQLQIALSSGKLSLKQIQDHRKALNVLMSNTTPLVQKRQTMRLSFGDYRTKMAAEEKKLSKVTMQVKLSPAKPSAKSVFVKKSAVASNSNDFKFNFEVSNKEDLMETDLPENKLNETQINNKNFNFLPSDNSFRFSFDVSS</sequence>
<dbReference type="Pfam" id="PF15393">
    <property type="entry name" value="DUF4615"/>
    <property type="match status" value="1"/>
</dbReference>
<evidence type="ECO:0000313" key="3">
    <source>
        <dbReference type="EMBL" id="KAF2902003.1"/>
    </source>
</evidence>
<dbReference type="OrthoDB" id="20277at2759"/>
<dbReference type="EMBL" id="VTPC01001423">
    <property type="protein sequence ID" value="KAF2902003.1"/>
    <property type="molecule type" value="Genomic_DNA"/>
</dbReference>
<keyword evidence="4" id="KW-1185">Reference proteome</keyword>
<dbReference type="Proteomes" id="UP000801492">
    <property type="component" value="Unassembled WGS sequence"/>
</dbReference>
<accession>A0A8K0D9L3</accession>
<reference evidence="3" key="1">
    <citation type="submission" date="2019-08" db="EMBL/GenBank/DDBJ databases">
        <title>The genome of the North American firefly Photinus pyralis.</title>
        <authorList>
            <consortium name="Photinus pyralis genome working group"/>
            <person name="Fallon T.R."/>
            <person name="Sander Lower S.E."/>
            <person name="Weng J.-K."/>
        </authorList>
    </citation>
    <scope>NUCLEOTIDE SEQUENCE</scope>
    <source>
        <strain evidence="3">TRF0915ILg1</strain>
        <tissue evidence="3">Whole body</tissue>
    </source>
</reference>
<gene>
    <name evidence="3" type="ORF">ILUMI_04184</name>
</gene>